<dbReference type="GO" id="GO:1902936">
    <property type="term" value="F:phosphatidylinositol bisphosphate binding"/>
    <property type="evidence" value="ECO:0007669"/>
    <property type="project" value="TreeGrafter"/>
</dbReference>
<dbReference type="AlphaFoldDB" id="A0A8J1Y7D4"/>
<dbReference type="InterPro" id="IPR036273">
    <property type="entry name" value="CRAL/TRIO_N_dom_sf"/>
</dbReference>
<dbReference type="CDD" id="cd00170">
    <property type="entry name" value="SEC14"/>
    <property type="match status" value="1"/>
</dbReference>
<dbReference type="Proteomes" id="UP000749559">
    <property type="component" value="Unassembled WGS sequence"/>
</dbReference>
<reference evidence="1" key="1">
    <citation type="submission" date="2022-03" db="EMBL/GenBank/DDBJ databases">
        <authorList>
            <person name="Martin C."/>
        </authorList>
    </citation>
    <scope>NUCLEOTIDE SEQUENCE</scope>
</reference>
<dbReference type="Gene3D" id="1.10.8.20">
    <property type="entry name" value="N-terminal domain of phosphatidylinositol transfer protein sec14p"/>
    <property type="match status" value="1"/>
</dbReference>
<dbReference type="Gene3D" id="3.40.525.10">
    <property type="entry name" value="CRAL-TRIO lipid binding domain"/>
    <property type="match status" value="1"/>
</dbReference>
<gene>
    <name evidence="1" type="ORF">OFUS_LOCUS7237</name>
</gene>
<protein>
    <submittedName>
        <fullName evidence="1">Uncharacterized protein</fullName>
    </submittedName>
</protein>
<comment type="caution">
    <text evidence="1">The sequence shown here is derived from an EMBL/GenBank/DDBJ whole genome shotgun (WGS) entry which is preliminary data.</text>
</comment>
<dbReference type="Pfam" id="PF00650">
    <property type="entry name" value="CRAL_TRIO"/>
    <property type="match status" value="1"/>
</dbReference>
<organism evidence="1 2">
    <name type="scientific">Owenia fusiformis</name>
    <name type="common">Polychaete worm</name>
    <dbReference type="NCBI Taxonomy" id="6347"/>
    <lineage>
        <taxon>Eukaryota</taxon>
        <taxon>Metazoa</taxon>
        <taxon>Spiralia</taxon>
        <taxon>Lophotrochozoa</taxon>
        <taxon>Annelida</taxon>
        <taxon>Polychaeta</taxon>
        <taxon>Sedentaria</taxon>
        <taxon>Canalipalpata</taxon>
        <taxon>Sabellida</taxon>
        <taxon>Oweniida</taxon>
        <taxon>Oweniidae</taxon>
        <taxon>Owenia</taxon>
    </lineage>
</organism>
<dbReference type="SUPFAM" id="SSF52087">
    <property type="entry name" value="CRAL/TRIO domain"/>
    <property type="match status" value="1"/>
</dbReference>
<dbReference type="PROSITE" id="PS50191">
    <property type="entry name" value="CRAL_TRIO"/>
    <property type="match status" value="1"/>
</dbReference>
<evidence type="ECO:0000313" key="1">
    <source>
        <dbReference type="EMBL" id="CAH1780554.1"/>
    </source>
</evidence>
<dbReference type="PRINTS" id="PR00180">
    <property type="entry name" value="CRETINALDHBP"/>
</dbReference>
<dbReference type="InterPro" id="IPR036865">
    <property type="entry name" value="CRAL-TRIO_dom_sf"/>
</dbReference>
<dbReference type="OrthoDB" id="75724at2759"/>
<proteinExistence type="predicted"/>
<dbReference type="SMART" id="SM00516">
    <property type="entry name" value="SEC14"/>
    <property type="match status" value="1"/>
</dbReference>
<dbReference type="GO" id="GO:0016020">
    <property type="term" value="C:membrane"/>
    <property type="evidence" value="ECO:0007669"/>
    <property type="project" value="TreeGrafter"/>
</dbReference>
<dbReference type="PANTHER" id="PTHR10174:SF130">
    <property type="entry name" value="ALPHA-TOCOPHEROL TRANSFER PROTEIN-LIKE"/>
    <property type="match status" value="1"/>
</dbReference>
<accession>A0A8J1Y7D4</accession>
<name>A0A8J1Y7D4_OWEFU</name>
<keyword evidence="2" id="KW-1185">Reference proteome</keyword>
<evidence type="ECO:0000313" key="2">
    <source>
        <dbReference type="Proteomes" id="UP000749559"/>
    </source>
</evidence>
<dbReference type="EMBL" id="CAIIXF020000003">
    <property type="protein sequence ID" value="CAH1780554.1"/>
    <property type="molecule type" value="Genomic_DNA"/>
</dbReference>
<dbReference type="PANTHER" id="PTHR10174">
    <property type="entry name" value="ALPHA-TOCOPHEROL TRANSFER PROTEIN-RELATED"/>
    <property type="match status" value="1"/>
</dbReference>
<dbReference type="InterPro" id="IPR001251">
    <property type="entry name" value="CRAL-TRIO_dom"/>
</dbReference>
<sequence>MDLVKNYRCTLDDRSLAYAKDELNEEPSERQGAVETLRDWVKQQPHLVCRLDTLFLLRFLRCAKFSQLKARKMLETFTSLMGKVPEWFKNIDTREESIQKVIDIGYCLPLPGVDDEGRSVILCRLGAFNPDDKDLSPAVLVRTCMAIWEWILSQEHACVNGVITIMDFTGFTLKHFTFWGVETIKKTTLFQQKHFPARSKGTHYYNTSAIFERILSIMKTVHSNKMMDRVHLHGSNLETLYETVPMRMLPTEYLPDDYTGPNAGSIKDYAVEVRKQYTDDKIRDFILYDSSDKWVFEERKRPIEELGSEGQGSYRRLSSNE</sequence>
<dbReference type="SUPFAM" id="SSF46938">
    <property type="entry name" value="CRAL/TRIO N-terminal domain"/>
    <property type="match status" value="1"/>
</dbReference>